<evidence type="ECO:0000313" key="7">
    <source>
        <dbReference type="EMBL" id="QVW10193.1"/>
    </source>
</evidence>
<evidence type="ECO:0000256" key="1">
    <source>
        <dbReference type="ARBA" id="ARBA00003851"/>
    </source>
</evidence>
<reference evidence="7" key="1">
    <citation type="submission" date="2021-04" db="EMBL/GenBank/DDBJ databases">
        <title>Symptoms on Atractylodes ovata caused by Atractylodes mild mottle virus.</title>
        <authorList>
            <person name="Chung B.N."/>
            <person name="Yoon J.-Y."/>
            <person name="Cho I.-S."/>
        </authorList>
    </citation>
    <scope>NUCLEOTIDE SEQUENCE</scope>
    <source>
        <strain evidence="7">AO-kr1</strain>
    </source>
</reference>
<evidence type="ECO:0000256" key="5">
    <source>
        <dbReference type="ARBA" id="ARBA00030748"/>
    </source>
</evidence>
<feature type="coiled-coil region" evidence="6">
    <location>
        <begin position="106"/>
        <end position="163"/>
    </location>
</feature>
<keyword evidence="6" id="KW-0175">Coiled coil</keyword>
<dbReference type="InterPro" id="IPR004917">
    <property type="entry name" value="Caulimo_AT"/>
</dbReference>
<name>A0A8E7BZJ2_9VIRU</name>
<evidence type="ECO:0000256" key="3">
    <source>
        <dbReference type="ARBA" id="ARBA00013349"/>
    </source>
</evidence>
<comment type="similarity">
    <text evidence="2">Belongs to the caulimoviridae ORF II family.</text>
</comment>
<proteinExistence type="inferred from homology"/>
<protein>
    <recommendedName>
        <fullName evidence="3">Aphid transmission protein</fullName>
    </recommendedName>
    <alternativeName>
        <fullName evidence="5">Atf</fullName>
    </alternativeName>
    <alternativeName>
        <fullName evidence="4">Protein 2</fullName>
    </alternativeName>
</protein>
<gene>
    <name evidence="7" type="primary">ORF2</name>
</gene>
<organism evidence="7">
    <name type="scientific">Atractylodes mild mottle virus</name>
    <dbReference type="NCBI Taxonomy" id="1711685"/>
    <lineage>
        <taxon>Viruses</taxon>
        <taxon>Riboviria</taxon>
        <taxon>Pararnavirae</taxon>
        <taxon>Artverviricota</taxon>
        <taxon>Revtraviricetes</taxon>
        <taxon>Ortervirales</taxon>
        <taxon>Caulimoviridae</taxon>
        <taxon>Caulimovirus</taxon>
        <taxon>Caulimovirus maculatractylodei</taxon>
    </lineage>
</organism>
<evidence type="ECO:0000256" key="4">
    <source>
        <dbReference type="ARBA" id="ARBA00030552"/>
    </source>
</evidence>
<sequence>MVPPNTNEATQKPQFFKKGKILTFKKLNEGIGRTERTYFFSPKIPGIAAGKKPGNNINQILGRTYLGTAKLLSYFGLSKDPSEDFSKEPSVFKKFFKDIPSSSNEGENIEKTLDNLKDLIEKQNSKIKTLEEKIDQLAKQTPEKVVNDLRDNLKKNLEEINDNLKKILG</sequence>
<evidence type="ECO:0000256" key="6">
    <source>
        <dbReference type="SAM" id="Coils"/>
    </source>
</evidence>
<dbReference type="Pfam" id="PF03233">
    <property type="entry name" value="Cauli_AT"/>
    <property type="match status" value="1"/>
</dbReference>
<dbReference type="EMBL" id="MZ029050">
    <property type="protein sequence ID" value="QVW10193.1"/>
    <property type="molecule type" value="Genomic_DNA"/>
</dbReference>
<evidence type="ECO:0000256" key="2">
    <source>
        <dbReference type="ARBA" id="ARBA00007612"/>
    </source>
</evidence>
<accession>A0A8E7BZJ2</accession>
<comment type="function">
    <text evidence="1">This protein is involved in virus transmission.</text>
</comment>